<keyword evidence="9" id="KW-0503">Monooxygenase</keyword>
<comment type="similarity">
    <text evidence="13">Belongs to the polysaccharide monooxygenase AA9 family.</text>
</comment>
<dbReference type="InterPro" id="IPR005103">
    <property type="entry name" value="AA9_LPMO"/>
</dbReference>
<evidence type="ECO:0000256" key="9">
    <source>
        <dbReference type="ARBA" id="ARBA00023033"/>
    </source>
</evidence>
<dbReference type="GO" id="GO:0016787">
    <property type="term" value="F:hydrolase activity"/>
    <property type="evidence" value="ECO:0007669"/>
    <property type="project" value="UniProtKB-KW"/>
</dbReference>
<evidence type="ECO:0000256" key="10">
    <source>
        <dbReference type="ARBA" id="ARBA00023157"/>
    </source>
</evidence>
<name>S3CT27_OPHP1</name>
<dbReference type="EC" id="1.14.99.56" evidence="15"/>
<keyword evidence="4" id="KW-0479">Metal-binding</keyword>
<organism evidence="18 19">
    <name type="scientific">Ophiostoma piceae (strain UAMH 11346)</name>
    <name type="common">Sap stain fungus</name>
    <dbReference type="NCBI Taxonomy" id="1262450"/>
    <lineage>
        <taxon>Eukaryota</taxon>
        <taxon>Fungi</taxon>
        <taxon>Dikarya</taxon>
        <taxon>Ascomycota</taxon>
        <taxon>Pezizomycotina</taxon>
        <taxon>Sordariomycetes</taxon>
        <taxon>Sordariomycetidae</taxon>
        <taxon>Ophiostomatales</taxon>
        <taxon>Ophiostomataceae</taxon>
        <taxon>Ophiostoma</taxon>
    </lineage>
</organism>
<evidence type="ECO:0000256" key="12">
    <source>
        <dbReference type="ARBA" id="ARBA00023326"/>
    </source>
</evidence>
<dbReference type="OrthoDB" id="4849160at2759"/>
<dbReference type="GO" id="GO:0005576">
    <property type="term" value="C:extracellular region"/>
    <property type="evidence" value="ECO:0007669"/>
    <property type="project" value="UniProtKB-SubCell"/>
</dbReference>
<dbReference type="PANTHER" id="PTHR33353">
    <property type="entry name" value="PUTATIVE (AFU_ORTHOLOGUE AFUA_1G12560)-RELATED"/>
    <property type="match status" value="1"/>
</dbReference>
<evidence type="ECO:0000256" key="1">
    <source>
        <dbReference type="ARBA" id="ARBA00001973"/>
    </source>
</evidence>
<evidence type="ECO:0000256" key="6">
    <source>
        <dbReference type="ARBA" id="ARBA00023001"/>
    </source>
</evidence>
<evidence type="ECO:0000256" key="7">
    <source>
        <dbReference type="ARBA" id="ARBA00023002"/>
    </source>
</evidence>
<dbReference type="GO" id="GO:0046872">
    <property type="term" value="F:metal ion binding"/>
    <property type="evidence" value="ECO:0007669"/>
    <property type="project" value="UniProtKB-KW"/>
</dbReference>
<protein>
    <recommendedName>
        <fullName evidence="15">lytic cellulose monooxygenase (C4-dehydrogenating)</fullName>
        <ecNumber evidence="15">1.14.99.56</ecNumber>
    </recommendedName>
</protein>
<dbReference type="STRING" id="1262450.S3CT27"/>
<feature type="chain" id="PRO_5004519102" description="lytic cellulose monooxygenase (C4-dehydrogenating)" evidence="16">
    <location>
        <begin position="19"/>
        <end position="343"/>
    </location>
</feature>
<keyword evidence="18" id="KW-0378">Hydrolase</keyword>
<dbReference type="Proteomes" id="UP000016923">
    <property type="component" value="Unassembled WGS sequence"/>
</dbReference>
<dbReference type="Pfam" id="PF03443">
    <property type="entry name" value="AA9"/>
    <property type="match status" value="1"/>
</dbReference>
<evidence type="ECO:0000256" key="13">
    <source>
        <dbReference type="ARBA" id="ARBA00044502"/>
    </source>
</evidence>
<dbReference type="InterPro" id="IPR049892">
    <property type="entry name" value="AA9"/>
</dbReference>
<comment type="catalytic activity">
    <reaction evidence="14">
        <text>[(1-&gt;4)-beta-D-glucosyl]n+m + reduced acceptor + O2 = 4-dehydro-beta-D-glucosyl-[(1-&gt;4)-beta-D-glucosyl]n-1 + [(1-&gt;4)-beta-D-glucosyl]m + acceptor + H2O.</text>
        <dbReference type="EC" id="1.14.99.56"/>
    </reaction>
</comment>
<evidence type="ECO:0000259" key="17">
    <source>
        <dbReference type="Pfam" id="PF03443"/>
    </source>
</evidence>
<evidence type="ECO:0000313" key="18">
    <source>
        <dbReference type="EMBL" id="EPE03845.1"/>
    </source>
</evidence>
<evidence type="ECO:0000256" key="11">
    <source>
        <dbReference type="ARBA" id="ARBA00023277"/>
    </source>
</evidence>
<evidence type="ECO:0000256" key="5">
    <source>
        <dbReference type="ARBA" id="ARBA00022729"/>
    </source>
</evidence>
<keyword evidence="11" id="KW-0119">Carbohydrate metabolism</keyword>
<dbReference type="PANTHER" id="PTHR33353:SF36">
    <property type="entry name" value="ENDO-BETA-1,4-GLUCANASE D"/>
    <property type="match status" value="1"/>
</dbReference>
<sequence length="343" mass="34775">MFSKALFTVVAGATAVAAHGFVNEIVINGVEFPGFGVTTDSYSTNPPTVIGWKETATDLGFVGPESYASSDIICHKEAENAKGHAQVAAGDNVFIQWNTWPESHKGPVLNYLAACSDAGCESVDKTGLEFFKIGEKGLLTDATNAGTPGKFASDELITNGLGWMVNIPASIAPGFYVLRHEMIALHSTGSPQNYPQCINIEVTGSGTDVPSGVKGTELYKATDAGLAFNIYGTYSSYPIPGPALYSGATELATQSTSAVTSTGAATTGTALALATSAPATTSAAAATTTAAAATSPAAVTSQAAATTFSTAIKPASSAPATTAAPSASNGCNRPRVKVITVTV</sequence>
<dbReference type="VEuPathDB" id="FungiDB:F503_01735"/>
<keyword evidence="8" id="KW-0186">Copper</keyword>
<evidence type="ECO:0000256" key="2">
    <source>
        <dbReference type="ARBA" id="ARBA00004613"/>
    </source>
</evidence>
<dbReference type="EMBL" id="KE148164">
    <property type="protein sequence ID" value="EPE03845.1"/>
    <property type="molecule type" value="Genomic_DNA"/>
</dbReference>
<dbReference type="GO" id="GO:0030245">
    <property type="term" value="P:cellulose catabolic process"/>
    <property type="evidence" value="ECO:0007669"/>
    <property type="project" value="UniProtKB-KW"/>
</dbReference>
<evidence type="ECO:0000256" key="15">
    <source>
        <dbReference type="ARBA" id="ARBA00047174"/>
    </source>
</evidence>
<comment type="cofactor">
    <cofactor evidence="1">
        <name>Cu(2+)</name>
        <dbReference type="ChEBI" id="CHEBI:29036"/>
    </cofactor>
</comment>
<evidence type="ECO:0000313" key="19">
    <source>
        <dbReference type="Proteomes" id="UP000016923"/>
    </source>
</evidence>
<comment type="subcellular location">
    <subcellularLocation>
        <location evidence="2">Secreted</location>
    </subcellularLocation>
</comment>
<accession>S3CT27</accession>
<keyword evidence="3" id="KW-0964">Secreted</keyword>
<evidence type="ECO:0000256" key="3">
    <source>
        <dbReference type="ARBA" id="ARBA00022525"/>
    </source>
</evidence>
<keyword evidence="12" id="KW-0624">Polysaccharide degradation</keyword>
<evidence type="ECO:0000256" key="4">
    <source>
        <dbReference type="ARBA" id="ARBA00022723"/>
    </source>
</evidence>
<dbReference type="HOGENOM" id="CLU_031730_1_0_1"/>
<feature type="domain" description="Auxiliary Activity family 9 catalytic" evidence="17">
    <location>
        <begin position="19"/>
        <end position="233"/>
    </location>
</feature>
<keyword evidence="10" id="KW-1015">Disulfide bond</keyword>
<proteinExistence type="inferred from homology"/>
<dbReference type="AlphaFoldDB" id="S3CT27"/>
<dbReference type="OMA" id="PGPAMYN"/>
<keyword evidence="5 16" id="KW-0732">Signal</keyword>
<evidence type="ECO:0000256" key="14">
    <source>
        <dbReference type="ARBA" id="ARBA00045077"/>
    </source>
</evidence>
<keyword evidence="6" id="KW-0136">Cellulose degradation</keyword>
<dbReference type="GO" id="GO:0004497">
    <property type="term" value="F:monooxygenase activity"/>
    <property type="evidence" value="ECO:0007669"/>
    <property type="project" value="UniProtKB-KW"/>
</dbReference>
<gene>
    <name evidence="18" type="ORF">F503_01735</name>
</gene>
<evidence type="ECO:0000256" key="16">
    <source>
        <dbReference type="SAM" id="SignalP"/>
    </source>
</evidence>
<evidence type="ECO:0000256" key="8">
    <source>
        <dbReference type="ARBA" id="ARBA00023008"/>
    </source>
</evidence>
<dbReference type="eggNOG" id="ENOG502RY3D">
    <property type="taxonomic scope" value="Eukaryota"/>
</dbReference>
<dbReference type="CDD" id="cd21175">
    <property type="entry name" value="LPMO_AA9"/>
    <property type="match status" value="1"/>
</dbReference>
<reference evidence="18 19" key="1">
    <citation type="journal article" date="2013" name="BMC Genomics">
        <title>The genome and transcriptome of the pine saprophyte Ophiostoma piceae, and a comparison with the bark beetle-associated pine pathogen Grosmannia clavigera.</title>
        <authorList>
            <person name="Haridas S."/>
            <person name="Wang Y."/>
            <person name="Lim L."/>
            <person name="Massoumi Alamouti S."/>
            <person name="Jackman S."/>
            <person name="Docking R."/>
            <person name="Robertson G."/>
            <person name="Birol I."/>
            <person name="Bohlmann J."/>
            <person name="Breuil C."/>
        </authorList>
    </citation>
    <scope>NUCLEOTIDE SEQUENCE [LARGE SCALE GENOMIC DNA]</scope>
    <source>
        <strain evidence="18 19">UAMH 11346</strain>
    </source>
</reference>
<feature type="signal peptide" evidence="16">
    <location>
        <begin position="1"/>
        <end position="18"/>
    </location>
</feature>
<keyword evidence="19" id="KW-1185">Reference proteome</keyword>
<dbReference type="Gene3D" id="2.70.50.70">
    <property type="match status" value="1"/>
</dbReference>
<keyword evidence="7" id="KW-0560">Oxidoreductase</keyword>